<organism evidence="2 3">
    <name type="scientific">Oopsacas minuta</name>
    <dbReference type="NCBI Taxonomy" id="111878"/>
    <lineage>
        <taxon>Eukaryota</taxon>
        <taxon>Metazoa</taxon>
        <taxon>Porifera</taxon>
        <taxon>Hexactinellida</taxon>
        <taxon>Hexasterophora</taxon>
        <taxon>Lyssacinosida</taxon>
        <taxon>Leucopsacidae</taxon>
        <taxon>Oopsacas</taxon>
    </lineage>
</organism>
<accession>A0AAV7KGV5</accession>
<evidence type="ECO:0000313" key="2">
    <source>
        <dbReference type="EMBL" id="KAI6659531.1"/>
    </source>
</evidence>
<evidence type="ECO:0000256" key="1">
    <source>
        <dbReference type="SAM" id="MobiDB-lite"/>
    </source>
</evidence>
<protein>
    <submittedName>
        <fullName evidence="2">Uncharacterized protein</fullName>
    </submittedName>
</protein>
<proteinExistence type="predicted"/>
<dbReference type="Proteomes" id="UP001165289">
    <property type="component" value="Unassembled WGS sequence"/>
</dbReference>
<name>A0AAV7KGV5_9METZ</name>
<sequence>MIKYLYFPQAQGDVESCVRALDLILDLAQVSPRLNAFRRNYTREASQTEHVMCPSQVSTVVKIGDDFKFIEKQKIEDLRNSEIIVTNSIESQTSINSNSSHKRRIPADAPEDCVVDMNIKKSRPSNDLNLEESLGKVRQDTENIINAGPQELRMVESSERSNLSDKSSMPSEVERSSSHKSYPNLETERTSVRRRLPSDSMNDQDSDKSMYVPKVSDELRDRYQDGPRDLQTPSLDSVLVNSIMGTIHEKTQVMANSSTEERSDHCSYPSVWFPGPFSVLEAGFNSDEIGWTEGISFGQHHIYKGENAMLVSDCIPSSNNFPLLEAIIDAQVQQQQSLLMSGFYPDPFLVSSIRNTPEQTPMQNLYNIFFHSNRPFNNTY</sequence>
<keyword evidence="3" id="KW-1185">Reference proteome</keyword>
<reference evidence="2 3" key="1">
    <citation type="journal article" date="2023" name="BMC Biol.">
        <title>The compact genome of the sponge Oopsacas minuta (Hexactinellida) is lacking key metazoan core genes.</title>
        <authorList>
            <person name="Santini S."/>
            <person name="Schenkelaars Q."/>
            <person name="Jourda C."/>
            <person name="Duchesne M."/>
            <person name="Belahbib H."/>
            <person name="Rocher C."/>
            <person name="Selva M."/>
            <person name="Riesgo A."/>
            <person name="Vervoort M."/>
            <person name="Leys S.P."/>
            <person name="Kodjabachian L."/>
            <person name="Le Bivic A."/>
            <person name="Borchiellini C."/>
            <person name="Claverie J.M."/>
            <person name="Renard E."/>
        </authorList>
    </citation>
    <scope>NUCLEOTIDE SEQUENCE [LARGE SCALE GENOMIC DNA]</scope>
    <source>
        <strain evidence="2">SPO-2</strain>
    </source>
</reference>
<dbReference type="EMBL" id="JAKMXF010000055">
    <property type="protein sequence ID" value="KAI6659531.1"/>
    <property type="molecule type" value="Genomic_DNA"/>
</dbReference>
<feature type="compositionally biased region" description="Basic and acidic residues" evidence="1">
    <location>
        <begin position="153"/>
        <end position="163"/>
    </location>
</feature>
<feature type="region of interest" description="Disordered" evidence="1">
    <location>
        <begin position="124"/>
        <end position="215"/>
    </location>
</feature>
<evidence type="ECO:0000313" key="3">
    <source>
        <dbReference type="Proteomes" id="UP001165289"/>
    </source>
</evidence>
<comment type="caution">
    <text evidence="2">The sequence shown here is derived from an EMBL/GenBank/DDBJ whole genome shotgun (WGS) entry which is preliminary data.</text>
</comment>
<gene>
    <name evidence="2" type="ORF">LOD99_14456</name>
</gene>
<dbReference type="AlphaFoldDB" id="A0AAV7KGV5"/>